<name>A0A382T0E5_9ZZZZ</name>
<dbReference type="EMBL" id="UINC01132524">
    <property type="protein sequence ID" value="SVD14898.1"/>
    <property type="molecule type" value="Genomic_DNA"/>
</dbReference>
<feature type="non-terminal residue" evidence="1">
    <location>
        <position position="1"/>
    </location>
</feature>
<evidence type="ECO:0000313" key="1">
    <source>
        <dbReference type="EMBL" id="SVD14898.1"/>
    </source>
</evidence>
<organism evidence="1">
    <name type="scientific">marine metagenome</name>
    <dbReference type="NCBI Taxonomy" id="408172"/>
    <lineage>
        <taxon>unclassified sequences</taxon>
        <taxon>metagenomes</taxon>
        <taxon>ecological metagenomes</taxon>
    </lineage>
</organism>
<dbReference type="AlphaFoldDB" id="A0A382T0E5"/>
<protein>
    <submittedName>
        <fullName evidence="1">Uncharacterized protein</fullName>
    </submittedName>
</protein>
<proteinExistence type="predicted"/>
<accession>A0A382T0E5</accession>
<gene>
    <name evidence="1" type="ORF">METZ01_LOCUS367752</name>
</gene>
<sequence>ETSGGYSGMYQKSYKNYWSKVISPLKFTDRLVFNRFIIHSKHRLYLYTGNPPKQNNPGTDDQEQLLNLTNIVSQTRDGRYTSLIADKFFSIDLLSLVNTKYIISHQPIVDTRLKLINGGINAMEFNNIDKLFLRLKENFTGRKSLFIYENMEYLERAFIVNNLQYYSENKELYEILSKVDIEYLKDNAFLDIKYFDEFNEYNKNKSIANIVNLKYMPDYISYKIKSEQNKMLVITNNYDKHWNCMINGKESYLYKLYGSFWGLYLTSDINLVECKYNYPSIYKIIRRFILSKMS</sequence>
<reference evidence="1" key="1">
    <citation type="submission" date="2018-05" db="EMBL/GenBank/DDBJ databases">
        <authorList>
            <person name="Lanie J.A."/>
            <person name="Ng W.-L."/>
            <person name="Kazmierczak K.M."/>
            <person name="Andrzejewski T.M."/>
            <person name="Davidsen T.M."/>
            <person name="Wayne K.J."/>
            <person name="Tettelin H."/>
            <person name="Glass J.I."/>
            <person name="Rusch D."/>
            <person name="Podicherti R."/>
            <person name="Tsui H.-C.T."/>
            <person name="Winkler M.E."/>
        </authorList>
    </citation>
    <scope>NUCLEOTIDE SEQUENCE</scope>
</reference>